<protein>
    <recommendedName>
        <fullName evidence="3">Alpha/beta hydrolase family protein</fullName>
    </recommendedName>
</protein>
<dbReference type="AlphaFoldDB" id="A0A562UG22"/>
<dbReference type="OrthoDB" id="9800955at2"/>
<reference evidence="1 2" key="1">
    <citation type="submission" date="2019-07" db="EMBL/GenBank/DDBJ databases">
        <title>Genomic Encyclopedia of Archaeal and Bacterial Type Strains, Phase II (KMG-II): from individual species to whole genera.</title>
        <authorList>
            <person name="Goeker M."/>
        </authorList>
    </citation>
    <scope>NUCLEOTIDE SEQUENCE [LARGE SCALE GENOMIC DNA]</scope>
    <source>
        <strain evidence="1 2">ATCC BAA-1854</strain>
    </source>
</reference>
<accession>A0A562UG22</accession>
<comment type="caution">
    <text evidence="1">The sequence shown here is derived from an EMBL/GenBank/DDBJ whole genome shotgun (WGS) entry which is preliminary data.</text>
</comment>
<proteinExistence type="predicted"/>
<organism evidence="1 2">
    <name type="scientific">Mucilaginibacter frigoritolerans</name>
    <dbReference type="NCBI Taxonomy" id="652788"/>
    <lineage>
        <taxon>Bacteria</taxon>
        <taxon>Pseudomonadati</taxon>
        <taxon>Bacteroidota</taxon>
        <taxon>Sphingobacteriia</taxon>
        <taxon>Sphingobacteriales</taxon>
        <taxon>Sphingobacteriaceae</taxon>
        <taxon>Mucilaginibacter</taxon>
    </lineage>
</organism>
<keyword evidence="2" id="KW-1185">Reference proteome</keyword>
<dbReference type="Gene3D" id="3.40.50.1820">
    <property type="entry name" value="alpha/beta hydrolase"/>
    <property type="match status" value="1"/>
</dbReference>
<evidence type="ECO:0000313" key="2">
    <source>
        <dbReference type="Proteomes" id="UP000317010"/>
    </source>
</evidence>
<dbReference type="RefSeq" id="WP_144909220.1">
    <property type="nucleotide sequence ID" value="NZ_VLLI01000001.1"/>
</dbReference>
<evidence type="ECO:0008006" key="3">
    <source>
        <dbReference type="Google" id="ProtNLM"/>
    </source>
</evidence>
<dbReference type="Proteomes" id="UP000317010">
    <property type="component" value="Unassembled WGS sequence"/>
</dbReference>
<dbReference type="EMBL" id="VLLI01000001">
    <property type="protein sequence ID" value="TWJ04754.1"/>
    <property type="molecule type" value="Genomic_DNA"/>
</dbReference>
<dbReference type="InterPro" id="IPR029058">
    <property type="entry name" value="AB_hydrolase_fold"/>
</dbReference>
<sequence>MKKNKYFVHPLLGLLLVLQGYIAIAQNKKTERSCPFVFELHKKGGTQKLRYASNHFLTTVDTSVKTLLVYIHGINRNGEDYFEYGERMLRATNKKKETLLIAPQYANAEDLDYYQLGNDFLYWKKAEWKDGHTSISSDNRPQSLKISSYEVLDSLLTAVLSSGKFPNIQRVIVCGHSAGGQFVQRYSAITPVPDRFTQYKFRFLVMDPSSYMYLDGRRPLADKTFGVPDTSGCPEYNNYPKGLLKLNTYANTIGAENIKRNVMQRDIVILLGEKDTRTDDPNLDVTCSGNLQGRFRLERGLNYVSYLSCFPGYTHKGNYNVVAGSGHNGDTMINSDEAKKWIFDEGN</sequence>
<gene>
    <name evidence="1" type="ORF">JN11_00475</name>
</gene>
<name>A0A562UG22_9SPHI</name>
<dbReference type="PANTHER" id="PTHR35560">
    <property type="entry name" value="BLL0132 PROTEIN"/>
    <property type="match status" value="1"/>
</dbReference>
<dbReference type="SUPFAM" id="SSF53474">
    <property type="entry name" value="alpha/beta-Hydrolases"/>
    <property type="match status" value="1"/>
</dbReference>
<dbReference type="PANTHER" id="PTHR35560:SF3">
    <property type="entry name" value="PEPTIDASE S9 PROLYL OLIGOPEPTIDASE CATALYTIC DOMAIN-CONTAINING PROTEIN"/>
    <property type="match status" value="1"/>
</dbReference>
<evidence type="ECO:0000313" key="1">
    <source>
        <dbReference type="EMBL" id="TWJ04754.1"/>
    </source>
</evidence>